<keyword evidence="2" id="KW-0863">Zinc-finger</keyword>
<keyword evidence="7" id="KW-1185">Reference proteome</keyword>
<dbReference type="SMART" id="SM00336">
    <property type="entry name" value="BBOX"/>
    <property type="match status" value="1"/>
</dbReference>
<sequence>MDSMRKKKCELCCGIARMYCESDQASLCWNCDVKVHGANFLVAKHTRCLLCSACQSPTPWKASGLRLGPTVSLCESCLARKNNSIAGRNQNQGQEINHCCGGDRLRKEDDEAESYNDDEDDEESDEDEEEEEVENQVVPAAGLQAPVVSSSSSSVSSTGDRDLVVKRTRRDFDLNCSDKEEIGDSNESRPLKCSERSTVMMNSMLRLHGGRKIRRL</sequence>
<dbReference type="InterPro" id="IPR049808">
    <property type="entry name" value="CONSTANS-like_Bbox1"/>
</dbReference>
<keyword evidence="1" id="KW-0479">Metal-binding</keyword>
<feature type="region of interest" description="Disordered" evidence="4">
    <location>
        <begin position="102"/>
        <end position="164"/>
    </location>
</feature>
<organism evidence="6 7">
    <name type="scientific">Cardamine amara subsp. amara</name>
    <dbReference type="NCBI Taxonomy" id="228776"/>
    <lineage>
        <taxon>Eukaryota</taxon>
        <taxon>Viridiplantae</taxon>
        <taxon>Streptophyta</taxon>
        <taxon>Embryophyta</taxon>
        <taxon>Tracheophyta</taxon>
        <taxon>Spermatophyta</taxon>
        <taxon>Magnoliopsida</taxon>
        <taxon>eudicotyledons</taxon>
        <taxon>Gunneridae</taxon>
        <taxon>Pentapetalae</taxon>
        <taxon>rosids</taxon>
        <taxon>malvids</taxon>
        <taxon>Brassicales</taxon>
        <taxon>Brassicaceae</taxon>
        <taxon>Cardamineae</taxon>
        <taxon>Cardamine</taxon>
    </lineage>
</organism>
<feature type="compositionally biased region" description="Acidic residues" evidence="4">
    <location>
        <begin position="110"/>
        <end position="134"/>
    </location>
</feature>
<reference evidence="6 7" key="1">
    <citation type="submission" date="2024-04" db="EMBL/GenBank/DDBJ databases">
        <title>Genome assembly C_amara_ONT_v2.</title>
        <authorList>
            <person name="Yant L."/>
            <person name="Moore C."/>
            <person name="Slenker M."/>
        </authorList>
    </citation>
    <scope>NUCLEOTIDE SEQUENCE [LARGE SCALE GENOMIC DNA]</scope>
    <source>
        <tissue evidence="6">Leaf</tissue>
    </source>
</reference>
<protein>
    <submittedName>
        <fullName evidence="6">B-box domain protein 31</fullName>
    </submittedName>
</protein>
<evidence type="ECO:0000256" key="1">
    <source>
        <dbReference type="ARBA" id="ARBA00022723"/>
    </source>
</evidence>
<feature type="domain" description="B box-type" evidence="5">
    <location>
        <begin position="4"/>
        <end position="50"/>
    </location>
</feature>
<feature type="compositionally biased region" description="Low complexity" evidence="4">
    <location>
        <begin position="147"/>
        <end position="157"/>
    </location>
</feature>
<evidence type="ECO:0000256" key="3">
    <source>
        <dbReference type="ARBA" id="ARBA00022833"/>
    </source>
</evidence>
<evidence type="ECO:0000313" key="7">
    <source>
        <dbReference type="Proteomes" id="UP001558713"/>
    </source>
</evidence>
<dbReference type="EMBL" id="JBANAX010000497">
    <property type="protein sequence ID" value="KAL1206534.1"/>
    <property type="molecule type" value="Genomic_DNA"/>
</dbReference>
<dbReference type="AlphaFoldDB" id="A0ABD1AQN5"/>
<evidence type="ECO:0000256" key="4">
    <source>
        <dbReference type="SAM" id="MobiDB-lite"/>
    </source>
</evidence>
<keyword evidence="3" id="KW-0862">Zinc</keyword>
<accession>A0ABD1AQN5</accession>
<comment type="caution">
    <text evidence="6">The sequence shown here is derived from an EMBL/GenBank/DDBJ whole genome shotgun (WGS) entry which is preliminary data.</text>
</comment>
<evidence type="ECO:0000259" key="5">
    <source>
        <dbReference type="SMART" id="SM00336"/>
    </source>
</evidence>
<evidence type="ECO:0000256" key="2">
    <source>
        <dbReference type="ARBA" id="ARBA00022771"/>
    </source>
</evidence>
<dbReference type="InterPro" id="IPR000315">
    <property type="entry name" value="Znf_B-box"/>
</dbReference>
<dbReference type="GO" id="GO:0008270">
    <property type="term" value="F:zinc ion binding"/>
    <property type="evidence" value="ECO:0007669"/>
    <property type="project" value="UniProtKB-KW"/>
</dbReference>
<evidence type="ECO:0000313" key="6">
    <source>
        <dbReference type="EMBL" id="KAL1206534.1"/>
    </source>
</evidence>
<dbReference type="PANTHER" id="PTHR31717:SF60">
    <property type="entry name" value="B-BOX TYPE ZINC FINGER FAMILY PROTEIN"/>
    <property type="match status" value="1"/>
</dbReference>
<gene>
    <name evidence="6" type="ORF">V5N11_027105</name>
</gene>
<proteinExistence type="predicted"/>
<dbReference type="PANTHER" id="PTHR31717">
    <property type="entry name" value="ZINC FINGER PROTEIN CONSTANS-LIKE 10"/>
    <property type="match status" value="1"/>
</dbReference>
<dbReference type="CDD" id="cd19821">
    <property type="entry name" value="Bbox1_BBX-like"/>
    <property type="match status" value="1"/>
</dbReference>
<dbReference type="Proteomes" id="UP001558713">
    <property type="component" value="Unassembled WGS sequence"/>
</dbReference>
<name>A0ABD1AQN5_CARAN</name>